<evidence type="ECO:0000313" key="6">
    <source>
        <dbReference type="Proteomes" id="UP000230683"/>
    </source>
</evidence>
<name>A0A2M7X4L5_UNCKA</name>
<proteinExistence type="inferred from homology"/>
<evidence type="ECO:0000313" key="5">
    <source>
        <dbReference type="EMBL" id="PJA40951.1"/>
    </source>
</evidence>
<dbReference type="InterPro" id="IPR027417">
    <property type="entry name" value="P-loop_NTPase"/>
</dbReference>
<dbReference type="Gene3D" id="3.40.50.300">
    <property type="entry name" value="P-loop containing nucleotide triphosphate hydrolases"/>
    <property type="match status" value="1"/>
</dbReference>
<dbReference type="InterPro" id="IPR003593">
    <property type="entry name" value="AAA+_ATPase"/>
</dbReference>
<dbReference type="CDD" id="cd03217">
    <property type="entry name" value="ABC_FeS_Assembly"/>
    <property type="match status" value="1"/>
</dbReference>
<dbReference type="PANTHER" id="PTHR43204">
    <property type="entry name" value="ABC TRANSPORTER I FAMILY MEMBER 6, CHLOROPLASTIC"/>
    <property type="match status" value="1"/>
</dbReference>
<dbReference type="AlphaFoldDB" id="A0A2M7X4L5"/>
<evidence type="ECO:0000256" key="2">
    <source>
        <dbReference type="ARBA" id="ARBA00022741"/>
    </source>
</evidence>
<dbReference type="EMBL" id="PFWY01000059">
    <property type="protein sequence ID" value="PJA40951.1"/>
    <property type="molecule type" value="Genomic_DNA"/>
</dbReference>
<evidence type="ECO:0000256" key="3">
    <source>
        <dbReference type="ARBA" id="ARBA00022840"/>
    </source>
</evidence>
<dbReference type="Pfam" id="PF00005">
    <property type="entry name" value="ABC_tran"/>
    <property type="match status" value="1"/>
</dbReference>
<evidence type="ECO:0000256" key="1">
    <source>
        <dbReference type="ARBA" id="ARBA00006216"/>
    </source>
</evidence>
<dbReference type="PROSITE" id="PS00211">
    <property type="entry name" value="ABC_TRANSPORTER_1"/>
    <property type="match status" value="1"/>
</dbReference>
<dbReference type="GO" id="GO:0016887">
    <property type="term" value="F:ATP hydrolysis activity"/>
    <property type="evidence" value="ECO:0007669"/>
    <property type="project" value="InterPro"/>
</dbReference>
<dbReference type="InterPro" id="IPR010230">
    <property type="entry name" value="FeS-cluster_ATPase_SufC"/>
</dbReference>
<dbReference type="PANTHER" id="PTHR43204:SF1">
    <property type="entry name" value="ABC TRANSPORTER I FAMILY MEMBER 6, CHLOROPLASTIC"/>
    <property type="match status" value="1"/>
</dbReference>
<comment type="caution">
    <text evidence="5">The sequence shown here is derived from an EMBL/GenBank/DDBJ whole genome shotgun (WGS) entry which is preliminary data.</text>
</comment>
<evidence type="ECO:0000259" key="4">
    <source>
        <dbReference type="PROSITE" id="PS50893"/>
    </source>
</evidence>
<keyword evidence="3" id="KW-0067">ATP-binding</keyword>
<dbReference type="InterPro" id="IPR017871">
    <property type="entry name" value="ABC_transporter-like_CS"/>
</dbReference>
<reference evidence="6" key="1">
    <citation type="submission" date="2017-09" db="EMBL/GenBank/DDBJ databases">
        <title>Depth-based differentiation of microbial function through sediment-hosted aquifers and enrichment of novel symbionts in the deep terrestrial subsurface.</title>
        <authorList>
            <person name="Probst A.J."/>
            <person name="Ladd B."/>
            <person name="Jarett J.K."/>
            <person name="Geller-Mcgrath D.E."/>
            <person name="Sieber C.M.K."/>
            <person name="Emerson J.B."/>
            <person name="Anantharaman K."/>
            <person name="Thomas B.C."/>
            <person name="Malmstrom R."/>
            <person name="Stieglmeier M."/>
            <person name="Klingl A."/>
            <person name="Woyke T."/>
            <person name="Ryan C.M."/>
            <person name="Banfield J.F."/>
        </authorList>
    </citation>
    <scope>NUCLEOTIDE SEQUENCE [LARGE SCALE GENOMIC DNA]</scope>
</reference>
<protein>
    <submittedName>
        <fullName evidence="5">Fe-S cluster assembly ATPase SufC</fullName>
    </submittedName>
</protein>
<dbReference type="Proteomes" id="UP000230683">
    <property type="component" value="Unassembled WGS sequence"/>
</dbReference>
<dbReference type="InterPro" id="IPR003439">
    <property type="entry name" value="ABC_transporter-like_ATP-bd"/>
</dbReference>
<sequence>MLKIKNLKAKRDGKSILNGVNLEIEKGEIHALMGPNGSGKSTLAAAIMGHPDVEVDEKSIVTIDGQNLFEMGVDDRAKNGLFLAFQYPVEIPGVSFVEFLRLSYNSIQKHRQGDKFRELSPFKFKQYVEEKMKMLHMDTSFLDSNLNEGFSGGEKKKAEILQMAILEPKYAILDETDSGLDVSALKIVAEGAKILSEEYKIGILVITHYKRILEYLKPSHVHVLINGVIKKSGDYSLAEELDREGYKDV</sequence>
<keyword evidence="2" id="KW-0547">Nucleotide-binding</keyword>
<organism evidence="5 6">
    <name type="scientific">candidate division WWE3 bacterium CG_4_9_14_3_um_filter_34_6</name>
    <dbReference type="NCBI Taxonomy" id="1975079"/>
    <lineage>
        <taxon>Bacteria</taxon>
        <taxon>Katanobacteria</taxon>
    </lineage>
</organism>
<dbReference type="SMART" id="SM00382">
    <property type="entry name" value="AAA"/>
    <property type="match status" value="1"/>
</dbReference>
<feature type="domain" description="ABC transporter" evidence="4">
    <location>
        <begin position="2"/>
        <end position="249"/>
    </location>
</feature>
<dbReference type="GO" id="GO:0005524">
    <property type="term" value="F:ATP binding"/>
    <property type="evidence" value="ECO:0007669"/>
    <property type="project" value="UniProtKB-KW"/>
</dbReference>
<accession>A0A2M7X4L5</accession>
<dbReference type="NCBIfam" id="TIGR01978">
    <property type="entry name" value="sufC"/>
    <property type="match status" value="1"/>
</dbReference>
<gene>
    <name evidence="5" type="primary">sufC</name>
    <name evidence="5" type="ORF">CO178_01300</name>
</gene>
<dbReference type="PROSITE" id="PS50893">
    <property type="entry name" value="ABC_TRANSPORTER_2"/>
    <property type="match status" value="1"/>
</dbReference>
<dbReference type="SUPFAM" id="SSF52540">
    <property type="entry name" value="P-loop containing nucleoside triphosphate hydrolases"/>
    <property type="match status" value="1"/>
</dbReference>
<comment type="similarity">
    <text evidence="1">Belongs to the ABC transporter superfamily. Ycf16 family.</text>
</comment>